<organism evidence="2 3">
    <name type="scientific">Rhizophagus clarus</name>
    <dbReference type="NCBI Taxonomy" id="94130"/>
    <lineage>
        <taxon>Eukaryota</taxon>
        <taxon>Fungi</taxon>
        <taxon>Fungi incertae sedis</taxon>
        <taxon>Mucoromycota</taxon>
        <taxon>Glomeromycotina</taxon>
        <taxon>Glomeromycetes</taxon>
        <taxon>Glomerales</taxon>
        <taxon>Glomeraceae</taxon>
        <taxon>Rhizophagus</taxon>
    </lineage>
</organism>
<dbReference type="OrthoDB" id="2791079at2759"/>
<dbReference type="PANTHER" id="PTHR44329">
    <property type="entry name" value="SERINE/THREONINE-PROTEIN KINASE TNNI3K-RELATED"/>
    <property type="match status" value="1"/>
</dbReference>
<dbReference type="InterPro" id="IPR000719">
    <property type="entry name" value="Prot_kinase_dom"/>
</dbReference>
<dbReference type="EMBL" id="BLAL01000030">
    <property type="protein sequence ID" value="GES77255.1"/>
    <property type="molecule type" value="Genomic_DNA"/>
</dbReference>
<name>A0A8H3QE02_9GLOM</name>
<sequence length="476" mass="55023">MVTIRFEMVSAAIQRAEALEDPNIQNSLEKGHEFRQRIVLADKLLTKDEKSLALKVLVGGLDIIKIYSNEGKKRICENCQNECLATSYCEHCIKNYLKENFSNWTSGNDDVDNLIQQCQMKTLSPHRIAEWIPFSNLQNIKYLTKGGCSEIYTAVRIDGSYIEWDSKKKQLIKFGQFKVVLKKLENVESVNKSWFEEGISHLHLSSRSGFIVGCHGLTQDPLNGNYMLVLNRMDINLREYLNQNHNKLTWKERIQIVHFIVKAIFFIHKENAIHRDLHSGNILFNRDNQGFYISDLGFCGPANIPLNSIYVNGMRPKIVPGTPLEYKELMVQCWDANITKRPNIEFLYNKISNIYRLYSQNENYGQVVNTCNSQLNSNFSVSSSSTNNSFFENFSLSSSNWNFSSRVYSFENLPEPRNATEEEQEVYHSIQYDFDLQDNLIIEGKSNKRICFNDDEKDLIATSNKKVKSNNNEETQ</sequence>
<accession>A0A8H3QE02</accession>
<reference evidence="2" key="1">
    <citation type="submission" date="2019-10" db="EMBL/GenBank/DDBJ databases">
        <title>Conservation and host-specific expression of non-tandemly repeated heterogenous ribosome RNA gene in arbuscular mycorrhizal fungi.</title>
        <authorList>
            <person name="Maeda T."/>
            <person name="Kobayashi Y."/>
            <person name="Nakagawa T."/>
            <person name="Ezawa T."/>
            <person name="Yamaguchi K."/>
            <person name="Bino T."/>
            <person name="Nishimoto Y."/>
            <person name="Shigenobu S."/>
            <person name="Kawaguchi M."/>
        </authorList>
    </citation>
    <scope>NUCLEOTIDE SEQUENCE</scope>
    <source>
        <strain evidence="2">HR1</strain>
    </source>
</reference>
<dbReference type="AlphaFoldDB" id="A0A8H3QE02"/>
<gene>
    <name evidence="2" type="ORF">RCL2_000463900</name>
</gene>
<comment type="caution">
    <text evidence="2">The sequence shown here is derived from an EMBL/GenBank/DDBJ whole genome shotgun (WGS) entry which is preliminary data.</text>
</comment>
<dbReference type="Pfam" id="PF00069">
    <property type="entry name" value="Pkinase"/>
    <property type="match status" value="1"/>
</dbReference>
<dbReference type="InterPro" id="IPR051681">
    <property type="entry name" value="Ser/Thr_Kinases-Pseudokinases"/>
</dbReference>
<keyword evidence="2" id="KW-0808">Transferase</keyword>
<proteinExistence type="predicted"/>
<evidence type="ECO:0000313" key="3">
    <source>
        <dbReference type="Proteomes" id="UP000615446"/>
    </source>
</evidence>
<feature type="domain" description="Protein kinase" evidence="1">
    <location>
        <begin position="137"/>
        <end position="476"/>
    </location>
</feature>
<protein>
    <submittedName>
        <fullName evidence="2">Kinase-like domain-containing protein</fullName>
    </submittedName>
</protein>
<evidence type="ECO:0000259" key="1">
    <source>
        <dbReference type="PROSITE" id="PS50011"/>
    </source>
</evidence>
<keyword evidence="2" id="KW-0418">Kinase</keyword>
<dbReference type="Gene3D" id="1.10.510.10">
    <property type="entry name" value="Transferase(Phosphotransferase) domain 1"/>
    <property type="match status" value="1"/>
</dbReference>
<dbReference type="GO" id="GO:0004674">
    <property type="term" value="F:protein serine/threonine kinase activity"/>
    <property type="evidence" value="ECO:0007669"/>
    <property type="project" value="TreeGrafter"/>
</dbReference>
<dbReference type="PROSITE" id="PS50011">
    <property type="entry name" value="PROTEIN_KINASE_DOM"/>
    <property type="match status" value="1"/>
</dbReference>
<dbReference type="InterPro" id="IPR011009">
    <property type="entry name" value="Kinase-like_dom_sf"/>
</dbReference>
<dbReference type="GO" id="GO:0005524">
    <property type="term" value="F:ATP binding"/>
    <property type="evidence" value="ECO:0007669"/>
    <property type="project" value="InterPro"/>
</dbReference>
<dbReference type="Proteomes" id="UP000615446">
    <property type="component" value="Unassembled WGS sequence"/>
</dbReference>
<evidence type="ECO:0000313" key="2">
    <source>
        <dbReference type="EMBL" id="GES77255.1"/>
    </source>
</evidence>
<dbReference type="SUPFAM" id="SSF56112">
    <property type="entry name" value="Protein kinase-like (PK-like)"/>
    <property type="match status" value="1"/>
</dbReference>